<feature type="region of interest" description="Disordered" evidence="1">
    <location>
        <begin position="1"/>
        <end position="54"/>
    </location>
</feature>
<gene>
    <name evidence="3" type="ORF">AVDCRST_MAG76-3130</name>
</gene>
<feature type="transmembrane region" description="Helical" evidence="2">
    <location>
        <begin position="166"/>
        <end position="191"/>
    </location>
</feature>
<keyword evidence="2" id="KW-0812">Transmembrane</keyword>
<organism evidence="3">
    <name type="scientific">uncultured Acidimicrobiales bacterium</name>
    <dbReference type="NCBI Taxonomy" id="310071"/>
    <lineage>
        <taxon>Bacteria</taxon>
        <taxon>Bacillati</taxon>
        <taxon>Actinomycetota</taxon>
        <taxon>Acidimicrobiia</taxon>
        <taxon>Acidimicrobiales</taxon>
        <taxon>environmental samples</taxon>
    </lineage>
</organism>
<feature type="transmembrane region" description="Helical" evidence="2">
    <location>
        <begin position="136"/>
        <end position="154"/>
    </location>
</feature>
<evidence type="ECO:0000256" key="2">
    <source>
        <dbReference type="SAM" id="Phobius"/>
    </source>
</evidence>
<sequence length="202" mass="19612">MTDPSPPPPYQPPPSSGFTPPPGRPADSGPPPPHGGGGGPSSGATGSAGSTGGGGLASIAADPSTLAAAGLIAAVLFATGAGLIGFLADPGRRGGFRVRLLALTDTVDVGDVALLGIAVALLLLTPDPPGGFARPLLLQVTAALAAIISVYAVIRSLVLISSEGSAPLLLSAFIATVGVGIAAATVSFYAAKESFLKKEGRI</sequence>
<feature type="compositionally biased region" description="Pro residues" evidence="1">
    <location>
        <begin position="1"/>
        <end position="34"/>
    </location>
</feature>
<protein>
    <submittedName>
        <fullName evidence="3">Uncharacterized protein</fullName>
    </submittedName>
</protein>
<feature type="transmembrane region" description="Helical" evidence="2">
    <location>
        <begin position="66"/>
        <end position="88"/>
    </location>
</feature>
<keyword evidence="2" id="KW-1133">Transmembrane helix</keyword>
<dbReference type="AlphaFoldDB" id="A0A6J4J1V1"/>
<proteinExistence type="predicted"/>
<reference evidence="3" key="1">
    <citation type="submission" date="2020-02" db="EMBL/GenBank/DDBJ databases">
        <authorList>
            <person name="Meier V. D."/>
        </authorList>
    </citation>
    <scope>NUCLEOTIDE SEQUENCE</scope>
    <source>
        <strain evidence="3">AVDCRST_MAG76</strain>
    </source>
</reference>
<keyword evidence="2" id="KW-0472">Membrane</keyword>
<dbReference type="EMBL" id="CADCSZ010000188">
    <property type="protein sequence ID" value="CAA9266850.1"/>
    <property type="molecule type" value="Genomic_DNA"/>
</dbReference>
<feature type="transmembrane region" description="Helical" evidence="2">
    <location>
        <begin position="100"/>
        <end position="124"/>
    </location>
</feature>
<evidence type="ECO:0000313" key="3">
    <source>
        <dbReference type="EMBL" id="CAA9266850.1"/>
    </source>
</evidence>
<evidence type="ECO:0000256" key="1">
    <source>
        <dbReference type="SAM" id="MobiDB-lite"/>
    </source>
</evidence>
<name>A0A6J4J1V1_9ACTN</name>
<accession>A0A6J4J1V1</accession>